<evidence type="ECO:0000313" key="4">
    <source>
        <dbReference type="Proteomes" id="UP001500843"/>
    </source>
</evidence>
<organism evidence="3 4">
    <name type="scientific">Promicromonospora umidemergens</name>
    <dbReference type="NCBI Taxonomy" id="629679"/>
    <lineage>
        <taxon>Bacteria</taxon>
        <taxon>Bacillati</taxon>
        <taxon>Actinomycetota</taxon>
        <taxon>Actinomycetes</taxon>
        <taxon>Micrococcales</taxon>
        <taxon>Promicromonosporaceae</taxon>
        <taxon>Promicromonospora</taxon>
    </lineage>
</organism>
<dbReference type="Gene3D" id="3.40.50.1820">
    <property type="entry name" value="alpha/beta hydrolase"/>
    <property type="match status" value="1"/>
</dbReference>
<proteinExistence type="predicted"/>
<dbReference type="PANTHER" id="PTHR46623:SF6">
    <property type="entry name" value="ALPHA_BETA-HYDROLASES SUPERFAMILY PROTEIN"/>
    <property type="match status" value="1"/>
</dbReference>
<dbReference type="Pfam" id="PF01738">
    <property type="entry name" value="DLH"/>
    <property type="match status" value="1"/>
</dbReference>
<reference evidence="4" key="1">
    <citation type="journal article" date="2019" name="Int. J. Syst. Evol. Microbiol.">
        <title>The Global Catalogue of Microorganisms (GCM) 10K type strain sequencing project: providing services to taxonomists for standard genome sequencing and annotation.</title>
        <authorList>
            <consortium name="The Broad Institute Genomics Platform"/>
            <consortium name="The Broad Institute Genome Sequencing Center for Infectious Disease"/>
            <person name="Wu L."/>
            <person name="Ma J."/>
        </authorList>
    </citation>
    <scope>NUCLEOTIDE SEQUENCE [LARGE SCALE GENOMIC DNA]</scope>
    <source>
        <strain evidence="4">JCM 17975</strain>
    </source>
</reference>
<dbReference type="EMBL" id="BAABHM010000022">
    <property type="protein sequence ID" value="GAA4715572.1"/>
    <property type="molecule type" value="Genomic_DNA"/>
</dbReference>
<evidence type="ECO:0000256" key="1">
    <source>
        <dbReference type="SAM" id="MobiDB-lite"/>
    </source>
</evidence>
<dbReference type="InterPro" id="IPR002925">
    <property type="entry name" value="Dienelactn_hydro"/>
</dbReference>
<keyword evidence="4" id="KW-1185">Reference proteome</keyword>
<evidence type="ECO:0000313" key="3">
    <source>
        <dbReference type="EMBL" id="GAA4715572.1"/>
    </source>
</evidence>
<evidence type="ECO:0000259" key="2">
    <source>
        <dbReference type="Pfam" id="PF01738"/>
    </source>
</evidence>
<dbReference type="PANTHER" id="PTHR46623">
    <property type="entry name" value="CARBOXYMETHYLENEBUTENOLIDASE-RELATED"/>
    <property type="match status" value="1"/>
</dbReference>
<sequence>MHPGYTAVPDGPGPFPGVVVVHDAYGMTAELRRVCDYLAERGYLVHAPSIYQRGRCLRQAFRSFIADQGPAYERLEADRAALADRPDCTSRVGIMGFCMGGRFALVAAGRGGFDAAAVNYGLLPEGRQEPAALDQMLSAPCPVVASFGARDKVVDVPEVDKLRVGLDRAGVPSDLKVYPEATHSFLAQHSRSARHADADPGHDARPGGVGGRVGADASVLRGSIWADRIGLLRRAAGRGRSGLWGRSVLPGSVWFRVRWSGSCGVGVGR</sequence>
<dbReference type="Proteomes" id="UP001500843">
    <property type="component" value="Unassembled WGS sequence"/>
</dbReference>
<feature type="compositionally biased region" description="Basic and acidic residues" evidence="1">
    <location>
        <begin position="194"/>
        <end position="205"/>
    </location>
</feature>
<comment type="caution">
    <text evidence="3">The sequence shown here is derived from an EMBL/GenBank/DDBJ whole genome shotgun (WGS) entry which is preliminary data.</text>
</comment>
<accession>A0ABP8XXH6</accession>
<dbReference type="InterPro" id="IPR029058">
    <property type="entry name" value="AB_hydrolase_fold"/>
</dbReference>
<gene>
    <name evidence="3" type="ORF">GCM10023198_43670</name>
</gene>
<protein>
    <recommendedName>
        <fullName evidence="2">Dienelactone hydrolase domain-containing protein</fullName>
    </recommendedName>
</protein>
<dbReference type="SUPFAM" id="SSF53474">
    <property type="entry name" value="alpha/beta-Hydrolases"/>
    <property type="match status" value="1"/>
</dbReference>
<feature type="domain" description="Dienelactone hydrolase" evidence="2">
    <location>
        <begin position="4"/>
        <end position="198"/>
    </location>
</feature>
<dbReference type="InterPro" id="IPR051049">
    <property type="entry name" value="Dienelactone_hydrolase-like"/>
</dbReference>
<name>A0ABP8XXH6_9MICO</name>
<feature type="region of interest" description="Disordered" evidence="1">
    <location>
        <begin position="189"/>
        <end position="210"/>
    </location>
</feature>